<dbReference type="STRING" id="34475.A0A4Y9XX11"/>
<accession>A0A4Y9XX11</accession>
<dbReference type="InterPro" id="IPR031313">
    <property type="entry name" value="Sin1_PH_dom"/>
</dbReference>
<dbReference type="PANTHER" id="PTHR13335">
    <property type="entry name" value="TARGET OF RAPAMYCIN COMPLEX 2 SUBUNIT MAPKAP1"/>
    <property type="match status" value="1"/>
</dbReference>
<gene>
    <name evidence="8" type="ORF">EVJ58_g8983</name>
</gene>
<feature type="compositionally biased region" description="Low complexity" evidence="4">
    <location>
        <begin position="533"/>
        <end position="549"/>
    </location>
</feature>
<dbReference type="InterPro" id="IPR031567">
    <property type="entry name" value="CRIM_dom"/>
</dbReference>
<feature type="region of interest" description="Disordered" evidence="4">
    <location>
        <begin position="329"/>
        <end position="550"/>
    </location>
</feature>
<dbReference type="Proteomes" id="UP000298390">
    <property type="component" value="Unassembled WGS sequence"/>
</dbReference>
<dbReference type="Pfam" id="PF16979">
    <property type="entry name" value="SIN1_PH"/>
    <property type="match status" value="1"/>
</dbReference>
<dbReference type="InterPro" id="IPR008828">
    <property type="entry name" value="Sin1/Avo1"/>
</dbReference>
<evidence type="ECO:0000259" key="5">
    <source>
        <dbReference type="Pfam" id="PF01103"/>
    </source>
</evidence>
<feature type="compositionally biased region" description="Polar residues" evidence="4">
    <location>
        <begin position="416"/>
        <end position="443"/>
    </location>
</feature>
<evidence type="ECO:0000313" key="8">
    <source>
        <dbReference type="EMBL" id="TFY54228.1"/>
    </source>
</evidence>
<name>A0A4Y9XX11_9APHY</name>
<sequence>MSADSLGGDLYWAAGLSVISDIPKKPQWPVKLHGFVNLGRLDSIDKSQSLIDNVRESISKPSVGAGVGLVYKLDAVRVEVNFGVPLVASKSDGLNGMKRMLDEAGMVPIESGGEPDRDRSAYVHSAVSSRSYLIHSLRLNYLRNVDDPYGPRLVALDHSYDTNPYIFAAGLTDVEKWPELAMPSSPPPSDDEGTSRPGGRGFGATGLKYTTTIMGPSRVGAMGLRVTGKRSSVGKSSYRFSIRSATEVGPSVPPGEKNAMEAQEASPTKGGAEALDGAVNGGSVPTSDATAGAEDQKEPHKNLSPEFHPRFKGAAEMEARRKLRMLARAQPPPAAIRPPPPNHYLNPELSSSESESEEDVDEDIPEDEDEDEFDMVPEVDDAIDMDGDDFDPDFTASRGLSGDLDMHTDSDGVSIMSGTNSVMSTSEASSMVGSSFPQGSSTRTRSRLSPVREGRHSEETSVEALPERPEESAPIELGFDMVIPAPKADKAKPPDLLSPPAKRTSIAGSGPSSATSENPFARRPVPPVRPGKSSLSAMLANTSSSSSTNPFTELYSAIAARSDSDTMVVNVYFPHVRDPAGKPLKVKVRKDATVEEVLGFALWSYWEEGWQPKIDEGLQGEEDPKWESRCSAVGWILRIAEDDGEVDEDFPPPDRTGRISKFNFDAYAVLEATAAQVQQNKVLESKIQRRASRIVIKKKKSVGLLNNIGAANALALPTETLLGTSAGLSSLASSLGMFSSSLGPSTSHGPPQFLRIRISDTADAGHVSTTIQASGGMYMAEVLEAVCQKRKLSNPKDYALVLDHGAMKVYIPLDRTVKSLQGKRDLILMKRSMLQNYGVEMSTGTGRTTDPNASILKRQSEVIDTTPFNSIFDPTNAYKKYTVYRKLPMLVTRSARLLAIDGGYLHIIPMSNKAKHVFESGKTSSYHLKSVVACQQSSKNSSTFKLVVRGNAERNKRYDFEAESAKLAGSRYCTNNTVIEGGDGEAWDYQTVAQK</sequence>
<proteinExistence type="inferred from homology"/>
<comment type="caution">
    <text evidence="8">The sequence shown here is derived from an EMBL/GenBank/DDBJ whole genome shotgun (WGS) entry which is preliminary data.</text>
</comment>
<feature type="compositionally biased region" description="Polar residues" evidence="4">
    <location>
        <begin position="506"/>
        <end position="518"/>
    </location>
</feature>
<reference evidence="8 9" key="1">
    <citation type="submission" date="2019-01" db="EMBL/GenBank/DDBJ databases">
        <title>Genome sequencing of the rare red list fungi Fomitopsis rosea.</title>
        <authorList>
            <person name="Buettner E."/>
            <person name="Kellner H."/>
        </authorList>
    </citation>
    <scope>NUCLEOTIDE SEQUENCE [LARGE SCALE GENOMIC DNA]</scope>
    <source>
        <strain evidence="8 9">DSM 105464</strain>
    </source>
</reference>
<feature type="region of interest" description="Disordered" evidence="4">
    <location>
        <begin position="245"/>
        <end position="310"/>
    </location>
</feature>
<dbReference type="GO" id="GO:0038203">
    <property type="term" value="P:TORC2 signaling"/>
    <property type="evidence" value="ECO:0007669"/>
    <property type="project" value="TreeGrafter"/>
</dbReference>
<dbReference type="AlphaFoldDB" id="A0A4Y9XX11"/>
<feature type="compositionally biased region" description="Acidic residues" evidence="4">
    <location>
        <begin position="354"/>
        <end position="392"/>
    </location>
</feature>
<feature type="domain" description="CRIM" evidence="6">
    <location>
        <begin position="532"/>
        <end position="681"/>
    </location>
</feature>
<feature type="region of interest" description="Disordered" evidence="4">
    <location>
        <begin position="178"/>
        <end position="209"/>
    </location>
</feature>
<comment type="similarity">
    <text evidence="2">Belongs to the SIN1 family.</text>
</comment>
<feature type="domain" description="SIN1-type PH" evidence="7">
    <location>
        <begin position="877"/>
        <end position="968"/>
    </location>
</feature>
<dbReference type="PANTHER" id="PTHR13335:SF1">
    <property type="entry name" value="TARGET OF RAPAMYCIN COMPLEX 2 SUBUNIT MAPKAP1"/>
    <property type="match status" value="1"/>
</dbReference>
<evidence type="ECO:0000259" key="7">
    <source>
        <dbReference type="Pfam" id="PF16979"/>
    </source>
</evidence>
<dbReference type="Gene3D" id="2.30.29.30">
    <property type="entry name" value="Pleckstrin-homology domain (PH domain)/Phosphotyrosine-binding domain (PTB)"/>
    <property type="match status" value="1"/>
</dbReference>
<evidence type="ECO:0000256" key="4">
    <source>
        <dbReference type="SAM" id="MobiDB-lite"/>
    </source>
</evidence>
<dbReference type="EMBL" id="SEKV01000723">
    <property type="protein sequence ID" value="TFY54228.1"/>
    <property type="molecule type" value="Genomic_DNA"/>
</dbReference>
<protein>
    <recommendedName>
        <fullName evidence="10">SIN1-domain-containing protein</fullName>
    </recommendedName>
</protein>
<dbReference type="GO" id="GO:0031932">
    <property type="term" value="C:TORC2 complex"/>
    <property type="evidence" value="ECO:0007669"/>
    <property type="project" value="InterPro"/>
</dbReference>
<feature type="domain" description="Bacterial surface antigen (D15)" evidence="5">
    <location>
        <begin position="3"/>
        <end position="92"/>
    </location>
</feature>
<dbReference type="Gene3D" id="2.40.160.50">
    <property type="entry name" value="membrane protein fhac: a member of the omp85/tpsb transporter family"/>
    <property type="match status" value="1"/>
</dbReference>
<feature type="compositionally biased region" description="Pro residues" evidence="4">
    <location>
        <begin position="330"/>
        <end position="342"/>
    </location>
</feature>
<evidence type="ECO:0000256" key="1">
    <source>
        <dbReference type="ARBA" id="ARBA00004370"/>
    </source>
</evidence>
<evidence type="ECO:0000256" key="3">
    <source>
        <dbReference type="ARBA" id="ARBA00023136"/>
    </source>
</evidence>
<evidence type="ECO:0008006" key="10">
    <source>
        <dbReference type="Google" id="ProtNLM"/>
    </source>
</evidence>
<organism evidence="8 9">
    <name type="scientific">Rhodofomes roseus</name>
    <dbReference type="NCBI Taxonomy" id="34475"/>
    <lineage>
        <taxon>Eukaryota</taxon>
        <taxon>Fungi</taxon>
        <taxon>Dikarya</taxon>
        <taxon>Basidiomycota</taxon>
        <taxon>Agaricomycotina</taxon>
        <taxon>Agaricomycetes</taxon>
        <taxon>Polyporales</taxon>
        <taxon>Rhodofomes</taxon>
    </lineage>
</organism>
<dbReference type="GO" id="GO:0019867">
    <property type="term" value="C:outer membrane"/>
    <property type="evidence" value="ECO:0007669"/>
    <property type="project" value="InterPro"/>
</dbReference>
<feature type="compositionally biased region" description="Basic and acidic residues" evidence="4">
    <location>
        <begin position="450"/>
        <end position="471"/>
    </location>
</feature>
<evidence type="ECO:0000256" key="2">
    <source>
        <dbReference type="ARBA" id="ARBA00009407"/>
    </source>
</evidence>
<dbReference type="GO" id="GO:0005737">
    <property type="term" value="C:cytoplasm"/>
    <property type="evidence" value="ECO:0007669"/>
    <property type="project" value="TreeGrafter"/>
</dbReference>
<evidence type="ECO:0000259" key="6">
    <source>
        <dbReference type="Pfam" id="PF16978"/>
    </source>
</evidence>
<dbReference type="Pfam" id="PF16978">
    <property type="entry name" value="CRIM"/>
    <property type="match status" value="1"/>
</dbReference>
<dbReference type="InterPro" id="IPR011993">
    <property type="entry name" value="PH-like_dom_sf"/>
</dbReference>
<dbReference type="GO" id="GO:0005546">
    <property type="term" value="F:phosphatidylinositol-4,5-bisphosphate binding"/>
    <property type="evidence" value="ECO:0007669"/>
    <property type="project" value="TreeGrafter"/>
</dbReference>
<comment type="subcellular location">
    <subcellularLocation>
        <location evidence="1">Membrane</location>
    </subcellularLocation>
</comment>
<dbReference type="InterPro" id="IPR000184">
    <property type="entry name" value="Bac_surfAg_D15"/>
</dbReference>
<feature type="compositionally biased region" description="Basic and acidic residues" evidence="4">
    <location>
        <begin position="294"/>
        <end position="310"/>
    </location>
</feature>
<evidence type="ECO:0000313" key="9">
    <source>
        <dbReference type="Proteomes" id="UP000298390"/>
    </source>
</evidence>
<keyword evidence="3" id="KW-0472">Membrane</keyword>
<dbReference type="Pfam" id="PF01103">
    <property type="entry name" value="Omp85"/>
    <property type="match status" value="1"/>
</dbReference>
<dbReference type="GO" id="GO:0005886">
    <property type="term" value="C:plasma membrane"/>
    <property type="evidence" value="ECO:0007669"/>
    <property type="project" value="TreeGrafter"/>
</dbReference>